<accession>A0ABN6THX8</accession>
<name>A0ABN6THX8_9BURK</name>
<dbReference type="Proteomes" id="UP001163336">
    <property type="component" value="Chromosome"/>
</dbReference>
<organism evidence="1 2">
    <name type="scientific">Massilia varians</name>
    <dbReference type="NCBI Taxonomy" id="457921"/>
    <lineage>
        <taxon>Bacteria</taxon>
        <taxon>Pseudomonadati</taxon>
        <taxon>Pseudomonadota</taxon>
        <taxon>Betaproteobacteria</taxon>
        <taxon>Burkholderiales</taxon>
        <taxon>Oxalobacteraceae</taxon>
        <taxon>Telluria group</taxon>
        <taxon>Massilia</taxon>
    </lineage>
</organism>
<protein>
    <submittedName>
        <fullName evidence="1">Uncharacterized protein</fullName>
    </submittedName>
</protein>
<proteinExistence type="predicted"/>
<gene>
    <name evidence="1" type="ORF">MasN3_30930</name>
</gene>
<evidence type="ECO:0000313" key="2">
    <source>
        <dbReference type="Proteomes" id="UP001163336"/>
    </source>
</evidence>
<keyword evidence="2" id="KW-1185">Reference proteome</keyword>
<reference evidence="1" key="1">
    <citation type="submission" date="2022-11" db="EMBL/GenBank/DDBJ databases">
        <title>Isolation and characterization of PLA-degrading bacterium Massilia sp. from Antarctic soil.</title>
        <authorList>
            <person name="Sato K."/>
            <person name="Gomez-Fuentes C."/>
            <person name="Ahmad S.A."/>
            <person name="Zulkharnain A."/>
        </authorList>
    </citation>
    <scope>NUCLEOTIDE SEQUENCE</scope>
    <source>
        <strain evidence="1">N-3</strain>
    </source>
</reference>
<dbReference type="EMBL" id="AP026966">
    <property type="protein sequence ID" value="BDT59599.1"/>
    <property type="molecule type" value="Genomic_DNA"/>
</dbReference>
<sequence>MRSVSQRACRLQAERGRITSASQAAGRMGGDVRITQPCWRAYTLVIDTGGTGGLAQLRTACARAFDGVARREAFHGP</sequence>
<evidence type="ECO:0000313" key="1">
    <source>
        <dbReference type="EMBL" id="BDT59599.1"/>
    </source>
</evidence>